<evidence type="ECO:0000313" key="7">
    <source>
        <dbReference type="Proteomes" id="UP001604002"/>
    </source>
</evidence>
<dbReference type="PROSITE" id="PS50850">
    <property type="entry name" value="MFS"/>
    <property type="match status" value="1"/>
</dbReference>
<keyword evidence="1 4" id="KW-0812">Transmembrane</keyword>
<feature type="transmembrane region" description="Helical" evidence="4">
    <location>
        <begin position="327"/>
        <end position="352"/>
    </location>
</feature>
<feature type="transmembrane region" description="Helical" evidence="4">
    <location>
        <begin position="300"/>
        <end position="321"/>
    </location>
</feature>
<feature type="transmembrane region" description="Helical" evidence="4">
    <location>
        <begin position="391"/>
        <end position="410"/>
    </location>
</feature>
<reference evidence="6 7" key="1">
    <citation type="submission" date="2024-02" db="EMBL/GenBank/DDBJ databases">
        <title>Expansion and revision of Xanthobacter and proposal of Roseixanthobacter gen. nov.</title>
        <authorList>
            <person name="Soltysiak M.P.M."/>
            <person name="Jalihal A."/>
            <person name="Ory A."/>
            <person name="Chrisophersen C."/>
            <person name="Lee A.D."/>
            <person name="Boulton J."/>
            <person name="Springer M."/>
        </authorList>
    </citation>
    <scope>NUCLEOTIDE SEQUENCE [LARGE SCALE GENOMIC DNA]</scope>
    <source>
        <strain evidence="6 7">23A</strain>
    </source>
</reference>
<feature type="transmembrane region" description="Helical" evidence="4">
    <location>
        <begin position="359"/>
        <end position="385"/>
    </location>
</feature>
<accession>A0ABW6ZUW2</accession>
<dbReference type="CDD" id="cd17355">
    <property type="entry name" value="MFS_YcxA_like"/>
    <property type="match status" value="1"/>
</dbReference>
<dbReference type="PANTHER" id="PTHR11360">
    <property type="entry name" value="MONOCARBOXYLATE TRANSPORTER"/>
    <property type="match status" value="1"/>
</dbReference>
<feature type="transmembrane region" description="Helical" evidence="4">
    <location>
        <begin position="272"/>
        <end position="293"/>
    </location>
</feature>
<feature type="transmembrane region" description="Helical" evidence="4">
    <location>
        <begin position="112"/>
        <end position="135"/>
    </location>
</feature>
<feature type="transmembrane region" description="Helical" evidence="4">
    <location>
        <begin position="57"/>
        <end position="79"/>
    </location>
</feature>
<feature type="transmembrane region" description="Helical" evidence="4">
    <location>
        <begin position="236"/>
        <end position="260"/>
    </location>
</feature>
<evidence type="ECO:0000256" key="2">
    <source>
        <dbReference type="ARBA" id="ARBA00022989"/>
    </source>
</evidence>
<gene>
    <name evidence="6" type="ORF">V5F32_10155</name>
</gene>
<feature type="transmembrane region" description="Helical" evidence="4">
    <location>
        <begin position="21"/>
        <end position="45"/>
    </location>
</feature>
<keyword evidence="3 4" id="KW-0472">Membrane</keyword>
<feature type="transmembrane region" description="Helical" evidence="4">
    <location>
        <begin position="86"/>
        <end position="106"/>
    </location>
</feature>
<proteinExistence type="predicted"/>
<dbReference type="InterPro" id="IPR036259">
    <property type="entry name" value="MFS_trans_sf"/>
</dbReference>
<feature type="transmembrane region" description="Helical" evidence="4">
    <location>
        <begin position="147"/>
        <end position="167"/>
    </location>
</feature>
<comment type="caution">
    <text evidence="6">The sequence shown here is derived from an EMBL/GenBank/DDBJ whole genome shotgun (WGS) entry which is preliminary data.</text>
</comment>
<feature type="transmembrane region" description="Helical" evidence="4">
    <location>
        <begin position="179"/>
        <end position="198"/>
    </location>
</feature>
<dbReference type="Gene3D" id="1.20.1250.20">
    <property type="entry name" value="MFS general substrate transporter like domains"/>
    <property type="match status" value="1"/>
</dbReference>
<evidence type="ECO:0000256" key="3">
    <source>
        <dbReference type="ARBA" id="ARBA00023136"/>
    </source>
</evidence>
<dbReference type="Pfam" id="PF07690">
    <property type="entry name" value="MFS_1"/>
    <property type="match status" value="1"/>
</dbReference>
<evidence type="ECO:0000256" key="1">
    <source>
        <dbReference type="ARBA" id="ARBA00022692"/>
    </source>
</evidence>
<evidence type="ECO:0000313" key="6">
    <source>
        <dbReference type="EMBL" id="MFG1372525.1"/>
    </source>
</evidence>
<dbReference type="RefSeq" id="WP_393992409.1">
    <property type="nucleotide sequence ID" value="NZ_JBAFVH010000005.1"/>
</dbReference>
<evidence type="ECO:0000259" key="5">
    <source>
        <dbReference type="PROSITE" id="PS50850"/>
    </source>
</evidence>
<sequence length="422" mass="44071">MSATSSVPAPPGARRALPAMLILVAGCVIALITFGPRSVFGLFLLPMSQEFGWGRDVFGLAVALQNLLWGLGSPFAGAIADRFGTVRVMCCGALLYAAGLVLMAYATTPGMLHLTAGIMVGFGLSAASFNLVLAAFGKLLPDEWKSIGFGAATAAGSFGQFLFPPLSRALMDTIGWHETLIVFGAALLIVMPFSLALATRGVAAAKSGAASSGAAAAAPQQGIGAAIGEALRHPSYVMLVLGFFTCGFQLAFITVHMPAFLVDNGVSLSVGAYTLALIGLFNILGSLTAGYLSSRVSRKWLLAWIYAGRGVAIAVFVLMPITPLSCYVFGAAMGFLWLSTVPPTSGLVMLMFGTRYMAMLYGFAFFSHQVGGFLGVWLGGMLYVATGSYSWVWWLSVALSFASAAINLPIKERPVARVPVAA</sequence>
<keyword evidence="2 4" id="KW-1133">Transmembrane helix</keyword>
<dbReference type="InterPro" id="IPR020846">
    <property type="entry name" value="MFS_dom"/>
</dbReference>
<keyword evidence="7" id="KW-1185">Reference proteome</keyword>
<name>A0ABW6ZUW2_9HYPH</name>
<dbReference type="PANTHER" id="PTHR11360:SF284">
    <property type="entry name" value="EG:103B4.3 PROTEIN-RELATED"/>
    <property type="match status" value="1"/>
</dbReference>
<protein>
    <submittedName>
        <fullName evidence="6">MFS transporter</fullName>
    </submittedName>
</protein>
<organism evidence="6 7">
    <name type="scientific">Xanthobacter oligotrophicus</name>
    <dbReference type="NCBI Taxonomy" id="2607286"/>
    <lineage>
        <taxon>Bacteria</taxon>
        <taxon>Pseudomonadati</taxon>
        <taxon>Pseudomonadota</taxon>
        <taxon>Alphaproteobacteria</taxon>
        <taxon>Hyphomicrobiales</taxon>
        <taxon>Xanthobacteraceae</taxon>
        <taxon>Xanthobacter</taxon>
    </lineage>
</organism>
<dbReference type="InterPro" id="IPR011701">
    <property type="entry name" value="MFS"/>
</dbReference>
<dbReference type="SUPFAM" id="SSF103473">
    <property type="entry name" value="MFS general substrate transporter"/>
    <property type="match status" value="1"/>
</dbReference>
<evidence type="ECO:0000256" key="4">
    <source>
        <dbReference type="SAM" id="Phobius"/>
    </source>
</evidence>
<dbReference type="Proteomes" id="UP001604002">
    <property type="component" value="Unassembled WGS sequence"/>
</dbReference>
<dbReference type="EMBL" id="JBAFVH010000005">
    <property type="protein sequence ID" value="MFG1372525.1"/>
    <property type="molecule type" value="Genomic_DNA"/>
</dbReference>
<feature type="domain" description="Major facilitator superfamily (MFS) profile" evidence="5">
    <location>
        <begin position="19"/>
        <end position="415"/>
    </location>
</feature>
<dbReference type="InterPro" id="IPR050327">
    <property type="entry name" value="Proton-linked_MCT"/>
</dbReference>